<dbReference type="Proteomes" id="UP001165960">
    <property type="component" value="Unassembled WGS sequence"/>
</dbReference>
<evidence type="ECO:0000313" key="2">
    <source>
        <dbReference type="Proteomes" id="UP001165960"/>
    </source>
</evidence>
<protein>
    <submittedName>
        <fullName evidence="1">Uncharacterized protein</fullName>
    </submittedName>
</protein>
<sequence>MKLGKATSVEVSSPVQLRNLQTEQDEKISISFLKSRQGEAFPTQIYKGSSPEEDAYIVVDSDAEDELVQSKTSSPSILAAVNLTDMKEAVSTEDSDSFCEDFLDSPYESNQAQSASTAPVADFFSVGNQLRLKALDIEYDSPQKEGIFSNALPSVLISKDTKIFEETLPSTTSSEQIIEPPSSDFEDLGYSGDESEYYGLSNSLLSEYKKLSEASEKPSTKRLLRVGFPIGFRLGHHQGRRAVVAKRNYSMAPNKKKRIEISPALKFLKETKEISVKVLEVATVNNPIVQEQLLEASAEADSGEDDENEYEVETIIAKRTKCGHREYLVKWRNYGHELNSWEPLSSLEGCKELVSAFNTSLRFNAKYTPPTDSFLLKFEFAKCKTAIKWLPENIRRFMEILSKDKGPIITVVNEIDEEGPPANFECITELVYAKGVPLPKRSSVKNPCRCKVSCAANKVCNCIMRNDGIAPYSDTGLIQVSDGMPVYECTPYCGCPSTCKSKVVQQGRRVEIQVFKTQKKGWGVRAMQSIPKGTFVTEYLGEVITDAEAERRGAECDREGLNYLFDLDGGQRENDYTIDGQYKGNVSHFFNHSCDANLVVHPVFVDSHSTSLHRLAFFANRNINYLDELCINYFGTTDEESVDDSKDSLIKNYDVCQCGAYNCTGKFFK</sequence>
<dbReference type="EMBL" id="QTSX02002211">
    <property type="protein sequence ID" value="KAJ9077245.1"/>
    <property type="molecule type" value="Genomic_DNA"/>
</dbReference>
<comment type="caution">
    <text evidence="1">The sequence shown here is derived from an EMBL/GenBank/DDBJ whole genome shotgun (WGS) entry which is preliminary data.</text>
</comment>
<accession>A0ACC2TR68</accession>
<gene>
    <name evidence="1" type="ORF">DSO57_1018629</name>
</gene>
<reference evidence="1" key="1">
    <citation type="submission" date="2022-04" db="EMBL/GenBank/DDBJ databases">
        <title>Genome of the entomopathogenic fungus Entomophthora muscae.</title>
        <authorList>
            <person name="Elya C."/>
            <person name="Lovett B.R."/>
            <person name="Lee E."/>
            <person name="Macias A.M."/>
            <person name="Hajek A.E."/>
            <person name="De Bivort B.L."/>
            <person name="Kasson M.T."/>
            <person name="De Fine Licht H.H."/>
            <person name="Stajich J.E."/>
        </authorList>
    </citation>
    <scope>NUCLEOTIDE SEQUENCE</scope>
    <source>
        <strain evidence="1">Berkeley</strain>
    </source>
</reference>
<name>A0ACC2TR68_9FUNG</name>
<keyword evidence="2" id="KW-1185">Reference proteome</keyword>
<evidence type="ECO:0000313" key="1">
    <source>
        <dbReference type="EMBL" id="KAJ9077245.1"/>
    </source>
</evidence>
<organism evidence="1 2">
    <name type="scientific">Entomophthora muscae</name>
    <dbReference type="NCBI Taxonomy" id="34485"/>
    <lineage>
        <taxon>Eukaryota</taxon>
        <taxon>Fungi</taxon>
        <taxon>Fungi incertae sedis</taxon>
        <taxon>Zoopagomycota</taxon>
        <taxon>Entomophthoromycotina</taxon>
        <taxon>Entomophthoromycetes</taxon>
        <taxon>Entomophthorales</taxon>
        <taxon>Entomophthoraceae</taxon>
        <taxon>Entomophthora</taxon>
    </lineage>
</organism>
<proteinExistence type="predicted"/>